<sequence length="235" mass="27058">MLSMSKLIRVKYKKEDEMIFISHLDLQRLLQRAFRRAKINLNYSEGFNPHPKMSYGNALALGVESQGEYVDIEIEDDIEVKEFLERINEQLPDGIKFVKGQEIDPKTPSLSSIIVYGEYIFNIDLEVPLSKEFVKSRVLNFVKSKEIIITKKNKKGKKVEVDIRPMIRNFDLVSLDDNRVTFVSTIATGSKANLNINILIPQILDMLNLDMDPREVGVLRRDLYKVEDGQLVTPL</sequence>
<dbReference type="NCBIfam" id="TIGR03936">
    <property type="entry name" value="sam_1_link_chp"/>
    <property type="match status" value="1"/>
</dbReference>
<evidence type="ECO:0000313" key="2">
    <source>
        <dbReference type="EMBL" id="VYT81381.1"/>
    </source>
</evidence>
<gene>
    <name evidence="2" type="ORF">IBLFYP30_00148</name>
</gene>
<proteinExistence type="predicted"/>
<reference evidence="2" key="1">
    <citation type="submission" date="2019-11" db="EMBL/GenBank/DDBJ databases">
        <authorList>
            <person name="Feng L."/>
        </authorList>
    </citation>
    <scope>NUCLEOTIDE SEQUENCE</scope>
    <source>
        <strain evidence="2">IbartlettiiLFYP30</strain>
    </source>
</reference>
<protein>
    <recommendedName>
        <fullName evidence="1">DUF2344 domain-containing protein</fullName>
    </recommendedName>
</protein>
<name>A0A6N2ZPQ7_9FIRM</name>
<dbReference type="AlphaFoldDB" id="A0A6N2ZPQ7"/>
<feature type="domain" description="DUF2344" evidence="1">
    <location>
        <begin position="8"/>
        <end position="195"/>
    </location>
</feature>
<accession>A0A6N2ZPQ7</accession>
<evidence type="ECO:0000259" key="1">
    <source>
        <dbReference type="Pfam" id="PF10105"/>
    </source>
</evidence>
<dbReference type="InterPro" id="IPR018768">
    <property type="entry name" value="DUF2344"/>
</dbReference>
<dbReference type="Pfam" id="PF10105">
    <property type="entry name" value="DUF2344"/>
    <property type="match status" value="1"/>
</dbReference>
<organism evidence="2">
    <name type="scientific">Intestinibacter bartlettii</name>
    <dbReference type="NCBI Taxonomy" id="261299"/>
    <lineage>
        <taxon>Bacteria</taxon>
        <taxon>Bacillati</taxon>
        <taxon>Bacillota</taxon>
        <taxon>Clostridia</taxon>
        <taxon>Peptostreptococcales</taxon>
        <taxon>Peptostreptococcaceae</taxon>
        <taxon>Intestinibacter</taxon>
    </lineage>
</organism>
<dbReference type="EMBL" id="CACRUE010000012">
    <property type="protein sequence ID" value="VYT81381.1"/>
    <property type="molecule type" value="Genomic_DNA"/>
</dbReference>